<evidence type="ECO:0000313" key="9">
    <source>
        <dbReference type="EMBL" id="OTP69571.1"/>
    </source>
</evidence>
<evidence type="ECO:0000256" key="5">
    <source>
        <dbReference type="ARBA" id="ARBA00023136"/>
    </source>
</evidence>
<dbReference type="AlphaFoldDB" id="A0A242ME41"/>
<feature type="domain" description="Integral membrane bound transporter" evidence="8">
    <location>
        <begin position="98"/>
        <end position="217"/>
    </location>
</feature>
<dbReference type="InterPro" id="IPR049453">
    <property type="entry name" value="Memb_transporter_dom"/>
</dbReference>
<evidence type="ECO:0000256" key="3">
    <source>
        <dbReference type="ARBA" id="ARBA00022692"/>
    </source>
</evidence>
<protein>
    <recommendedName>
        <fullName evidence="8">Integral membrane bound transporter domain-containing protein</fullName>
    </recommendedName>
</protein>
<reference evidence="9 10" key="1">
    <citation type="submission" date="2017-03" db="EMBL/GenBank/DDBJ databases">
        <title>Genome analysis of strain PAMC 26510.</title>
        <authorList>
            <person name="Oh H.-M."/>
            <person name="Yang J.-A."/>
        </authorList>
    </citation>
    <scope>NUCLEOTIDE SEQUENCE [LARGE SCALE GENOMIC DNA]</scope>
    <source>
        <strain evidence="9 10">PAMC 26510</strain>
    </source>
</reference>
<keyword evidence="5 7" id="KW-0472">Membrane</keyword>
<evidence type="ECO:0000313" key="10">
    <source>
        <dbReference type="Proteomes" id="UP000194546"/>
    </source>
</evidence>
<name>A0A242ME41_CABSO</name>
<dbReference type="PANTHER" id="PTHR30509:SF9">
    <property type="entry name" value="MULTIDRUG RESISTANCE PROTEIN MDTO"/>
    <property type="match status" value="1"/>
</dbReference>
<dbReference type="Proteomes" id="UP000194546">
    <property type="component" value="Unassembled WGS sequence"/>
</dbReference>
<sequence length="427" mass="46072">MQGWHAVLGSGRLNHIRPFAIFFCADPAAVGLRGRIARSSAWPTLRRPRKLFDGNSMPHLGRLQPANLIKRAADGWHARRADSLRIALQSLVASLLSYAVLAAIDPSNATWAIFSSLFTLQKNFDRSMRYGLGQMAGAVFGTAVGLAAIHVFPGSEQSMLRLGLTTLVTCSVTAIWPATSYGVVAAAVIALAPSTGISDAISRAGAIILGSGIGIAVSMSVWPQLARQRVFNFIAAALDDCSELLNHISIFDQPHDRAALDALHERFLGHLELARSVSIDTRIRAHFQSGLTLSSALSATERLWHGLVLLDRIGSAHGSHFTMGDREVMMDVGNNVKTCGALYLSRLAAYVRGGHAAPDPDACSRALNEAHETLREELDCSAARESYDRYRSLHSVIFGFEQVGENLIDLHQLLLRNTSANCTGNGS</sequence>
<comment type="subcellular location">
    <subcellularLocation>
        <location evidence="1">Cell membrane</location>
        <topology evidence="1">Multi-pass membrane protein</topology>
    </subcellularLocation>
</comment>
<keyword evidence="4 7" id="KW-1133">Transmembrane helix</keyword>
<evidence type="ECO:0000259" key="8">
    <source>
        <dbReference type="Pfam" id="PF13515"/>
    </source>
</evidence>
<feature type="transmembrane region" description="Helical" evidence="7">
    <location>
        <begin position="204"/>
        <end position="222"/>
    </location>
</feature>
<organism evidence="9 10">
    <name type="scientific">Caballeronia sordidicola</name>
    <name type="common">Burkholderia sordidicola</name>
    <dbReference type="NCBI Taxonomy" id="196367"/>
    <lineage>
        <taxon>Bacteria</taxon>
        <taxon>Pseudomonadati</taxon>
        <taxon>Pseudomonadota</taxon>
        <taxon>Betaproteobacteria</taxon>
        <taxon>Burkholderiales</taxon>
        <taxon>Burkholderiaceae</taxon>
        <taxon>Caballeronia</taxon>
    </lineage>
</organism>
<feature type="transmembrane region" description="Helical" evidence="7">
    <location>
        <begin position="132"/>
        <end position="152"/>
    </location>
</feature>
<accession>A0A242ME41</accession>
<comment type="similarity">
    <text evidence="6">Belongs to the YccS/YhfK family.</text>
</comment>
<evidence type="ECO:0000256" key="2">
    <source>
        <dbReference type="ARBA" id="ARBA00022475"/>
    </source>
</evidence>
<dbReference type="PANTHER" id="PTHR30509">
    <property type="entry name" value="P-HYDROXYBENZOIC ACID EFFLUX PUMP SUBUNIT-RELATED"/>
    <property type="match status" value="1"/>
</dbReference>
<gene>
    <name evidence="9" type="ORF">PAMC26510_26345</name>
</gene>
<evidence type="ECO:0000256" key="1">
    <source>
        <dbReference type="ARBA" id="ARBA00004651"/>
    </source>
</evidence>
<dbReference type="Pfam" id="PF13515">
    <property type="entry name" value="FUSC_2"/>
    <property type="match status" value="1"/>
</dbReference>
<comment type="caution">
    <text evidence="9">The sequence shown here is derived from an EMBL/GenBank/DDBJ whole genome shotgun (WGS) entry which is preliminary data.</text>
</comment>
<dbReference type="GO" id="GO:0005886">
    <property type="term" value="C:plasma membrane"/>
    <property type="evidence" value="ECO:0007669"/>
    <property type="project" value="UniProtKB-SubCell"/>
</dbReference>
<evidence type="ECO:0000256" key="6">
    <source>
        <dbReference type="ARBA" id="ARBA00043993"/>
    </source>
</evidence>
<keyword evidence="3 7" id="KW-0812">Transmembrane</keyword>
<evidence type="ECO:0000256" key="4">
    <source>
        <dbReference type="ARBA" id="ARBA00022989"/>
    </source>
</evidence>
<dbReference type="EMBL" id="NBTY01000148">
    <property type="protein sequence ID" value="OTP69571.1"/>
    <property type="molecule type" value="Genomic_DNA"/>
</dbReference>
<feature type="transmembrane region" description="Helical" evidence="7">
    <location>
        <begin position="164"/>
        <end position="192"/>
    </location>
</feature>
<proteinExistence type="inferred from homology"/>
<keyword evidence="2" id="KW-1003">Cell membrane</keyword>
<evidence type="ECO:0000256" key="7">
    <source>
        <dbReference type="SAM" id="Phobius"/>
    </source>
</evidence>